<organism evidence="1">
    <name type="scientific">Oryza glumipatula</name>
    <dbReference type="NCBI Taxonomy" id="40148"/>
    <lineage>
        <taxon>Eukaryota</taxon>
        <taxon>Viridiplantae</taxon>
        <taxon>Streptophyta</taxon>
        <taxon>Embryophyta</taxon>
        <taxon>Tracheophyta</taxon>
        <taxon>Spermatophyta</taxon>
        <taxon>Magnoliopsida</taxon>
        <taxon>Liliopsida</taxon>
        <taxon>Poales</taxon>
        <taxon>Poaceae</taxon>
        <taxon>BOP clade</taxon>
        <taxon>Oryzoideae</taxon>
        <taxon>Oryzeae</taxon>
        <taxon>Oryzinae</taxon>
        <taxon>Oryza</taxon>
    </lineage>
</organism>
<keyword evidence="2" id="KW-1185">Reference proteome</keyword>
<proteinExistence type="predicted"/>
<evidence type="ECO:0000313" key="2">
    <source>
        <dbReference type="Proteomes" id="UP000026961"/>
    </source>
</evidence>
<reference evidence="1" key="1">
    <citation type="submission" date="2015-04" db="UniProtKB">
        <authorList>
            <consortium name="EnsemblPlants"/>
        </authorList>
    </citation>
    <scope>IDENTIFICATION</scope>
</reference>
<protein>
    <submittedName>
        <fullName evidence="1">Uncharacterized protein</fullName>
    </submittedName>
</protein>
<dbReference type="HOGENOM" id="CLU_2076766_0_0_1"/>
<dbReference type="Gramene" id="OGLUM07G05730.1">
    <property type="protein sequence ID" value="OGLUM07G05730.1"/>
    <property type="gene ID" value="OGLUM07G05730"/>
</dbReference>
<dbReference type="EnsemblPlants" id="OGLUM07G05730.1">
    <property type="protein sequence ID" value="OGLUM07G05730.1"/>
    <property type="gene ID" value="OGLUM07G05730"/>
</dbReference>
<evidence type="ECO:0000313" key="1">
    <source>
        <dbReference type="EnsemblPlants" id="OGLUM07G05730.1"/>
    </source>
</evidence>
<reference evidence="1" key="2">
    <citation type="submission" date="2018-05" db="EMBL/GenBank/DDBJ databases">
        <title>OgluRS3 (Oryza glumaepatula Reference Sequence Version 3).</title>
        <authorList>
            <person name="Zhang J."/>
            <person name="Kudrna D."/>
            <person name="Lee S."/>
            <person name="Talag J."/>
            <person name="Welchert J."/>
            <person name="Wing R.A."/>
        </authorList>
    </citation>
    <scope>NUCLEOTIDE SEQUENCE [LARGE SCALE GENOMIC DNA]</scope>
</reference>
<sequence length="118" mass="13704">MERRMRRRCWCNSLARVGPDKARSRAPVGTTAFPSIGYTNREVVKARFDWHGEKIIEHELDRNGDGSLCPPSQRPTTKDRWRGRAGALFLGSLCVEMKWSRWRCSRDEMKTCLGVLRH</sequence>
<dbReference type="AlphaFoldDB" id="A0A0E0AGV5"/>
<name>A0A0E0AGV5_9ORYZ</name>
<dbReference type="Proteomes" id="UP000026961">
    <property type="component" value="Chromosome 7"/>
</dbReference>
<accession>A0A0E0AGV5</accession>